<evidence type="ECO:0000313" key="2">
    <source>
        <dbReference type="EMBL" id="CAI2374891.1"/>
    </source>
</evidence>
<dbReference type="AlphaFoldDB" id="A0AAD1XL79"/>
<evidence type="ECO:0000256" key="1">
    <source>
        <dbReference type="SAM" id="MobiDB-lite"/>
    </source>
</evidence>
<gene>
    <name evidence="2" type="ORF">ECRASSUSDP1_LOCUS16249</name>
</gene>
<keyword evidence="3" id="KW-1185">Reference proteome</keyword>
<dbReference type="EMBL" id="CAMPGE010016321">
    <property type="protein sequence ID" value="CAI2374891.1"/>
    <property type="molecule type" value="Genomic_DNA"/>
</dbReference>
<proteinExistence type="predicted"/>
<sequence>MKNAEKKRQQNKPGVRKPIILSKDNNDAQNVGLVPYCGTTRESSSIEVSSNGYYKPDSNLSELSSGLITMCNSHIPESFPNIDSLEDAAENLKLNISDYCTSWMNWADYSQFCLCDSSAPPKHV</sequence>
<organism evidence="2 3">
    <name type="scientific">Euplotes crassus</name>
    <dbReference type="NCBI Taxonomy" id="5936"/>
    <lineage>
        <taxon>Eukaryota</taxon>
        <taxon>Sar</taxon>
        <taxon>Alveolata</taxon>
        <taxon>Ciliophora</taxon>
        <taxon>Intramacronucleata</taxon>
        <taxon>Spirotrichea</taxon>
        <taxon>Hypotrichia</taxon>
        <taxon>Euplotida</taxon>
        <taxon>Euplotidae</taxon>
        <taxon>Moneuplotes</taxon>
    </lineage>
</organism>
<reference evidence="2" key="1">
    <citation type="submission" date="2023-07" db="EMBL/GenBank/DDBJ databases">
        <authorList>
            <consortium name="AG Swart"/>
            <person name="Singh M."/>
            <person name="Singh A."/>
            <person name="Seah K."/>
            <person name="Emmerich C."/>
        </authorList>
    </citation>
    <scope>NUCLEOTIDE SEQUENCE</scope>
    <source>
        <strain evidence="2">DP1</strain>
    </source>
</reference>
<name>A0AAD1XL79_EUPCR</name>
<feature type="region of interest" description="Disordered" evidence="1">
    <location>
        <begin position="1"/>
        <end position="20"/>
    </location>
</feature>
<comment type="caution">
    <text evidence="2">The sequence shown here is derived from an EMBL/GenBank/DDBJ whole genome shotgun (WGS) entry which is preliminary data.</text>
</comment>
<protein>
    <submittedName>
        <fullName evidence="2">Uncharacterized protein</fullName>
    </submittedName>
</protein>
<dbReference type="Proteomes" id="UP001295684">
    <property type="component" value="Unassembled WGS sequence"/>
</dbReference>
<accession>A0AAD1XL79</accession>
<evidence type="ECO:0000313" key="3">
    <source>
        <dbReference type="Proteomes" id="UP001295684"/>
    </source>
</evidence>